<reference evidence="4 5" key="1">
    <citation type="journal article" date="2020" name="Nature">
        <title>Six reference-quality genomes reveal evolution of bat adaptations.</title>
        <authorList>
            <person name="Jebb D."/>
            <person name="Huang Z."/>
            <person name="Pippel M."/>
            <person name="Hughes G.M."/>
            <person name="Lavrichenko K."/>
            <person name="Devanna P."/>
            <person name="Winkler S."/>
            <person name="Jermiin L.S."/>
            <person name="Skirmuntt E.C."/>
            <person name="Katzourakis A."/>
            <person name="Burkitt-Gray L."/>
            <person name="Ray D.A."/>
            <person name="Sullivan K.A.M."/>
            <person name="Roscito J.G."/>
            <person name="Kirilenko B.M."/>
            <person name="Davalos L.M."/>
            <person name="Corthals A.P."/>
            <person name="Power M.L."/>
            <person name="Jones G."/>
            <person name="Ransome R.D."/>
            <person name="Dechmann D.K.N."/>
            <person name="Locatelli A.G."/>
            <person name="Puechmaille S.J."/>
            <person name="Fedrigo O."/>
            <person name="Jarvis E.D."/>
            <person name="Hiller M."/>
            <person name="Vernes S.C."/>
            <person name="Myers E.W."/>
            <person name="Teeling E.C."/>
        </authorList>
    </citation>
    <scope>NUCLEOTIDE SEQUENCE [LARGE SCALE GENOMIC DNA]</scope>
    <source>
        <strain evidence="4">MRhiFer1</strain>
        <tissue evidence="4">Lung</tissue>
    </source>
</reference>
<evidence type="ECO:0000256" key="2">
    <source>
        <dbReference type="SAM" id="Phobius"/>
    </source>
</evidence>
<evidence type="ECO:0000313" key="4">
    <source>
        <dbReference type="EMBL" id="KAF6376392.1"/>
    </source>
</evidence>
<keyword evidence="2" id="KW-0472">Membrane</keyword>
<comment type="subcellular location">
    <subcellularLocation>
        <location evidence="1">Virion</location>
    </subcellularLocation>
</comment>
<dbReference type="InterPro" id="IPR051255">
    <property type="entry name" value="Retroviral_env_glycoprotein"/>
</dbReference>
<dbReference type="GO" id="GO:0005198">
    <property type="term" value="F:structural molecule activity"/>
    <property type="evidence" value="ECO:0007669"/>
    <property type="project" value="InterPro"/>
</dbReference>
<dbReference type="EMBL" id="JACAGC010000003">
    <property type="protein sequence ID" value="KAF6376392.1"/>
    <property type="molecule type" value="Genomic_DNA"/>
</dbReference>
<keyword evidence="2" id="KW-0812">Transmembrane</keyword>
<feature type="transmembrane region" description="Helical" evidence="2">
    <location>
        <begin position="101"/>
        <end position="126"/>
    </location>
</feature>
<sequence length="149" mass="17174">MGDVIQSIKVKSYLECHPDYHWICVTSKGYNQSQYDWDRIRLHLQGIWHNANVSLDMFQLHDEIKNMREADPLRFDAAQAASDFVNALKNVMPSLPSIPNLVHSVLVFLTLSICVCVILCLLPILIKCFISRMLDLRADIHQLELKTRP</sequence>
<protein>
    <recommendedName>
        <fullName evidence="3">Retroviral envelope protein GP41-like domain-containing protein</fullName>
    </recommendedName>
</protein>
<dbReference type="PANTHER" id="PTHR34313:SF2">
    <property type="entry name" value="ENDOGENOUS RETROVIRUS GROUP K MEMBER 21 ENV POLYPROTEIN-LIKE"/>
    <property type="match status" value="1"/>
</dbReference>
<name>A0A7J7ZQ22_RHIFE</name>
<dbReference type="AlphaFoldDB" id="A0A7J7ZQ22"/>
<accession>A0A7J7ZQ22</accession>
<dbReference type="Proteomes" id="UP000585614">
    <property type="component" value="Unassembled WGS sequence"/>
</dbReference>
<dbReference type="PANTHER" id="PTHR34313">
    <property type="entry name" value="ENDOGENOUS RETROVIRUS GROUP K MEMBER 113 ENV POLYPROTEIN-RELATED"/>
    <property type="match status" value="1"/>
</dbReference>
<feature type="domain" description="Retroviral envelope protein GP41-like" evidence="3">
    <location>
        <begin position="2"/>
        <end position="147"/>
    </location>
</feature>
<evidence type="ECO:0000259" key="3">
    <source>
        <dbReference type="Pfam" id="PF00517"/>
    </source>
</evidence>
<evidence type="ECO:0000313" key="5">
    <source>
        <dbReference type="Proteomes" id="UP000585614"/>
    </source>
</evidence>
<keyword evidence="2" id="KW-1133">Transmembrane helix</keyword>
<gene>
    <name evidence="4" type="ORF">mRhiFer1_009585</name>
</gene>
<comment type="caution">
    <text evidence="4">The sequence shown here is derived from an EMBL/GenBank/DDBJ whole genome shotgun (WGS) entry which is preliminary data.</text>
</comment>
<proteinExistence type="predicted"/>
<evidence type="ECO:0000256" key="1">
    <source>
        <dbReference type="ARBA" id="ARBA00004328"/>
    </source>
</evidence>
<dbReference type="InterPro" id="IPR000328">
    <property type="entry name" value="GP41-like"/>
</dbReference>
<dbReference type="Pfam" id="PF00517">
    <property type="entry name" value="GP41"/>
    <property type="match status" value="1"/>
</dbReference>
<organism evidence="4 5">
    <name type="scientific">Rhinolophus ferrumequinum</name>
    <name type="common">Greater horseshoe bat</name>
    <dbReference type="NCBI Taxonomy" id="59479"/>
    <lineage>
        <taxon>Eukaryota</taxon>
        <taxon>Metazoa</taxon>
        <taxon>Chordata</taxon>
        <taxon>Craniata</taxon>
        <taxon>Vertebrata</taxon>
        <taxon>Euteleostomi</taxon>
        <taxon>Mammalia</taxon>
        <taxon>Eutheria</taxon>
        <taxon>Laurasiatheria</taxon>
        <taxon>Chiroptera</taxon>
        <taxon>Yinpterochiroptera</taxon>
        <taxon>Rhinolophoidea</taxon>
        <taxon>Rhinolophidae</taxon>
        <taxon>Rhinolophinae</taxon>
        <taxon>Rhinolophus</taxon>
    </lineage>
</organism>